<evidence type="ECO:0000256" key="10">
    <source>
        <dbReference type="ARBA" id="ARBA00023125"/>
    </source>
</evidence>
<sequence length="472" mass="55483">MIFNNCFVIYDYETFGKNPALDRPAQFAGVRVDHQWEKIESKESFFCKPTDDYLVDPESVLITGITPQKALRDGILEAEFAQRIHQFFSEPNTCIVGYNNIRFDDEYSRNIFYRNFYDPYGWSWKNGNSRWDLLDVIRAIHDFSPAGIKWPCRNDGAPSFKLQDLVLANGIEYVNAHDAEADVYATLALAKLVRRKKPKLFQYLYDHRDKNILRKLVDIQNMVPLVHVSGMFGNLLGNTALIAPIAWHPNYKDQLISCNLSGDMRVFQNYDSDNLAKKLFTSRDKSNSSVSIPIKLVHLNRCPILVSVDYFSEKHFKRWGIDYNRCLDNLELLRQQTDLRDKVRSIFSTPFSTSQDVDAQLYDGFFGDKDRAIMNRILDTKPRELSTLDVQFMDQRLHELFFRYKARNYPDTLNNQEKKKWLKHRKNIFTQSRIEEYKHKIHDLKIIYKGDGQKEQLMSSLLEYLQWIISKD</sequence>
<evidence type="ECO:0000256" key="6">
    <source>
        <dbReference type="ARBA" id="ARBA00022763"/>
    </source>
</evidence>
<evidence type="ECO:0000259" key="16">
    <source>
        <dbReference type="PROSITE" id="PS51784"/>
    </source>
</evidence>
<protein>
    <recommendedName>
        <fullName evidence="3">Exodeoxyribonuclease I</fullName>
        <ecNumber evidence="2">3.1.11.1</ecNumber>
    </recommendedName>
    <alternativeName>
        <fullName evidence="12">DNA deoxyribophosphodiesterase</fullName>
    </alternativeName>
</protein>
<evidence type="ECO:0000313" key="18">
    <source>
        <dbReference type="EMBL" id="AKK20255.1"/>
    </source>
</evidence>
<evidence type="ECO:0000256" key="1">
    <source>
        <dbReference type="ARBA" id="ARBA00000563"/>
    </source>
</evidence>
<dbReference type="Pfam" id="PF00929">
    <property type="entry name" value="RNase_T"/>
    <property type="match status" value="1"/>
</dbReference>
<evidence type="ECO:0000256" key="13">
    <source>
        <dbReference type="ARBA" id="ARBA00046792"/>
    </source>
</evidence>
<evidence type="ECO:0000256" key="5">
    <source>
        <dbReference type="ARBA" id="ARBA00022723"/>
    </source>
</evidence>
<dbReference type="EC" id="3.1.11.1" evidence="2"/>
<dbReference type="Pfam" id="PF26016">
    <property type="entry name" value="ExoI_C"/>
    <property type="match status" value="1"/>
</dbReference>
<keyword evidence="4" id="KW-0540">Nuclease</keyword>
<dbReference type="EMBL" id="CP004021">
    <property type="protein sequence ID" value="AKK20255.1"/>
    <property type="molecule type" value="Genomic_DNA"/>
</dbReference>
<evidence type="ECO:0000256" key="8">
    <source>
        <dbReference type="ARBA" id="ARBA00022839"/>
    </source>
</evidence>
<comment type="catalytic activity">
    <reaction evidence="1">
        <text>Exonucleolytic cleavage in the 3'- to 5'-direction to yield nucleoside 5'-phosphates.</text>
        <dbReference type="EC" id="3.1.11.1"/>
    </reaction>
</comment>
<keyword evidence="11" id="KW-0234">DNA repair</keyword>
<dbReference type="GO" id="GO:0008310">
    <property type="term" value="F:single-stranded DNA 3'-5' DNA exonuclease activity"/>
    <property type="evidence" value="ECO:0007669"/>
    <property type="project" value="UniProtKB-EC"/>
</dbReference>
<evidence type="ECO:0000256" key="11">
    <source>
        <dbReference type="ARBA" id="ARBA00023204"/>
    </source>
</evidence>
<feature type="binding site" evidence="15">
    <location>
        <position position="182"/>
    </location>
    <ligand>
        <name>Mg(2+)</name>
        <dbReference type="ChEBI" id="CHEBI:18420"/>
        <label>2</label>
    </ligand>
</feature>
<dbReference type="GO" id="GO:0003677">
    <property type="term" value="F:DNA binding"/>
    <property type="evidence" value="ECO:0007669"/>
    <property type="project" value="UniProtKB-KW"/>
</dbReference>
<dbReference type="PIRSF" id="PIRSF000977">
    <property type="entry name" value="Exodeoxyribonuclease_I"/>
    <property type="match status" value="1"/>
</dbReference>
<dbReference type="Gene3D" id="1.10.287.1240">
    <property type="match status" value="1"/>
</dbReference>
<dbReference type="FunFam" id="3.30.420.10:FF:000033">
    <property type="entry name" value="Exodeoxyribonuclease I"/>
    <property type="match status" value="1"/>
</dbReference>
<evidence type="ECO:0000256" key="14">
    <source>
        <dbReference type="PIRSR" id="PIRSR000977-1"/>
    </source>
</evidence>
<evidence type="ECO:0000313" key="19">
    <source>
        <dbReference type="Proteomes" id="UP000035503"/>
    </source>
</evidence>
<feature type="binding site" evidence="14">
    <location>
        <position position="161"/>
    </location>
    <ligand>
        <name>substrate</name>
    </ligand>
</feature>
<dbReference type="FunFam" id="1.20.1280.70:FF:000001">
    <property type="entry name" value="Exodeoxyribonuclease I"/>
    <property type="match status" value="1"/>
</dbReference>
<dbReference type="Pfam" id="PF08411">
    <property type="entry name" value="ExoI_SH3"/>
    <property type="match status" value="1"/>
</dbReference>
<dbReference type="RefSeq" id="WP_047264266.1">
    <property type="nucleotide sequence ID" value="NZ_CP004021.1"/>
</dbReference>
<accession>A0A0G3I4S1</accession>
<evidence type="ECO:0000256" key="7">
    <source>
        <dbReference type="ARBA" id="ARBA00022801"/>
    </source>
</evidence>
<evidence type="ECO:0000259" key="17">
    <source>
        <dbReference type="PROSITE" id="PS51785"/>
    </source>
</evidence>
<dbReference type="GO" id="GO:0046872">
    <property type="term" value="F:metal ion binding"/>
    <property type="evidence" value="ECO:0007669"/>
    <property type="project" value="UniProtKB-KW"/>
</dbReference>
<comment type="cofactor">
    <cofactor evidence="15">
        <name>Mg(2+)</name>
        <dbReference type="ChEBI" id="CHEBI:18420"/>
    </cofactor>
    <text evidence="15">Binds 2 Mg(2+) ions per monomer.</text>
</comment>
<dbReference type="Gene3D" id="3.30.420.10">
    <property type="entry name" value="Ribonuclease H-like superfamily/Ribonuclease H"/>
    <property type="match status" value="1"/>
</dbReference>
<dbReference type="InterPro" id="IPR023607">
    <property type="entry name" value="Exodeoxyribonuclease_I"/>
</dbReference>
<evidence type="ECO:0000256" key="9">
    <source>
        <dbReference type="ARBA" id="ARBA00022842"/>
    </source>
</evidence>
<dbReference type="InterPro" id="IPR013520">
    <property type="entry name" value="Ribonucl_H"/>
</dbReference>
<evidence type="ECO:0000256" key="15">
    <source>
        <dbReference type="PIRSR" id="PIRSR000977-2"/>
    </source>
</evidence>
<dbReference type="SUPFAM" id="SSF53098">
    <property type="entry name" value="Ribonuclease H-like"/>
    <property type="match status" value="1"/>
</dbReference>
<dbReference type="InterPro" id="IPR012337">
    <property type="entry name" value="RNaseH-like_sf"/>
</dbReference>
<dbReference type="InterPro" id="IPR058561">
    <property type="entry name" value="Exonuc_1_C"/>
</dbReference>
<dbReference type="InterPro" id="IPR036397">
    <property type="entry name" value="RNaseH_sf"/>
</dbReference>
<evidence type="ECO:0000256" key="4">
    <source>
        <dbReference type="ARBA" id="ARBA00022722"/>
    </source>
</evidence>
<dbReference type="KEGG" id="lau:G293_03135"/>
<keyword evidence="9 15" id="KW-0460">Magnesium</keyword>
<dbReference type="InterPro" id="IPR034747">
    <property type="entry name" value="EXOI_SH3"/>
</dbReference>
<dbReference type="OrthoDB" id="9763470at2"/>
<dbReference type="Proteomes" id="UP000035503">
    <property type="component" value="Chromosome"/>
</dbReference>
<dbReference type="InterPro" id="IPR013620">
    <property type="entry name" value="Exonuc_1_SH3"/>
</dbReference>
<feature type="binding site" evidence="14">
    <location>
        <position position="13"/>
    </location>
    <ligand>
        <name>substrate</name>
    </ligand>
</feature>
<keyword evidence="10" id="KW-0238">DNA-binding</keyword>
<dbReference type="PATRIC" id="fig|1277257.4.peg.672"/>
<dbReference type="CDD" id="cd06138">
    <property type="entry name" value="ExoI_N"/>
    <property type="match status" value="1"/>
</dbReference>
<keyword evidence="8 18" id="KW-0269">Exonuclease</keyword>
<dbReference type="SMART" id="SM00479">
    <property type="entry name" value="EXOIII"/>
    <property type="match status" value="1"/>
</dbReference>
<dbReference type="GO" id="GO:0006281">
    <property type="term" value="P:DNA repair"/>
    <property type="evidence" value="ECO:0007669"/>
    <property type="project" value="UniProtKB-KW"/>
</dbReference>
<feature type="binding site" evidence="15">
    <location>
        <position position="11"/>
    </location>
    <ligand>
        <name>Mg(2+)</name>
        <dbReference type="ChEBI" id="CHEBI:18420"/>
        <label>1</label>
    </ligand>
</feature>
<dbReference type="PROSITE" id="PS51785">
    <property type="entry name" value="EXOI_C"/>
    <property type="match status" value="1"/>
</dbReference>
<keyword evidence="19" id="KW-1185">Reference proteome</keyword>
<keyword evidence="6" id="KW-0227">DNA damage</keyword>
<proteinExistence type="predicted"/>
<feature type="binding site" evidence="15">
    <location>
        <position position="13"/>
    </location>
    <ligand>
        <name>Mg(2+)</name>
        <dbReference type="ChEBI" id="CHEBI:18420"/>
        <label>2</label>
    </ligand>
</feature>
<organism evidence="18 19">
    <name type="scientific">Candidatus Liberibacter africanus PTSAPSY</name>
    <dbReference type="NCBI Taxonomy" id="1277257"/>
    <lineage>
        <taxon>Bacteria</taxon>
        <taxon>Pseudomonadati</taxon>
        <taxon>Pseudomonadota</taxon>
        <taxon>Alphaproteobacteria</taxon>
        <taxon>Hyphomicrobiales</taxon>
        <taxon>Rhizobiaceae</taxon>
        <taxon>Liberibacter</taxon>
    </lineage>
</organism>
<evidence type="ECO:0000256" key="12">
    <source>
        <dbReference type="ARBA" id="ARBA00031220"/>
    </source>
</evidence>
<dbReference type="NCBIfam" id="NF008746">
    <property type="entry name" value="PRK11779.1"/>
    <property type="match status" value="1"/>
</dbReference>
<dbReference type="Gene3D" id="1.20.1280.70">
    <property type="entry name" value="Exonuclease ExoI, domain 3"/>
    <property type="match status" value="1"/>
</dbReference>
<comment type="subunit">
    <text evidence="13">Monomer. Interacts with ssb (via C-terminus); this interaction stimulates the exonuclease activity by recruiting the enzyme to its substrate.</text>
</comment>
<evidence type="ECO:0000256" key="2">
    <source>
        <dbReference type="ARBA" id="ARBA00012108"/>
    </source>
</evidence>
<dbReference type="STRING" id="1277257.G293_03135"/>
<keyword evidence="5 15" id="KW-0479">Metal-binding</keyword>
<keyword evidence="7" id="KW-0378">Hydrolase</keyword>
<evidence type="ECO:0000256" key="3">
    <source>
        <dbReference type="ARBA" id="ARBA00019900"/>
    </source>
</evidence>
<feature type="domain" description="ExoI SH3-like" evidence="16">
    <location>
        <begin position="198"/>
        <end position="351"/>
    </location>
</feature>
<dbReference type="Gene3D" id="3.30.1520.20">
    <property type="entry name" value="Exonuclease ExoI, domain 2"/>
    <property type="match status" value="1"/>
</dbReference>
<feature type="domain" description="ExoI C-terminal" evidence="17">
    <location>
        <begin position="353"/>
        <end position="469"/>
    </location>
</feature>
<dbReference type="PROSITE" id="PS51784">
    <property type="entry name" value="EXOI_SH3"/>
    <property type="match status" value="1"/>
</dbReference>
<gene>
    <name evidence="18" type="ORF">G293_03135</name>
</gene>
<reference evidence="18 19" key="1">
    <citation type="journal article" date="2015" name="Genome Announc.">
        <title>Complete Genome Sequence of 'Candidatus Liberibacter africanus,' a Bacterium Associated with Citrus Huanglongbing.</title>
        <authorList>
            <person name="Lin H."/>
            <person name="Pietersen G."/>
            <person name="Han C."/>
            <person name="Read D.A."/>
            <person name="Lou B."/>
            <person name="Gupta G."/>
            <person name="Civerolo E.L."/>
        </authorList>
    </citation>
    <scope>NUCLEOTIDE SEQUENCE [LARGE SCALE GENOMIC DNA]</scope>
    <source>
        <strain evidence="18 19">PTSAPSY</strain>
    </source>
</reference>
<dbReference type="InterPro" id="IPR038649">
    <property type="entry name" value="EXOI_SH3_sf"/>
</dbReference>
<dbReference type="AlphaFoldDB" id="A0A0G3I4S1"/>
<name>A0A0G3I4S1_LIBAF</name>